<accession>A0A0N1F5B2</accession>
<sequence>MQFRNLGRSGLRVSLVGLGCNNFGGRIDDAAAAKVVDAAIEHGITLFDTADIYGNRGGSETVLGTLLGARRKDIVLATKFGMDMNDAGTMKGGSRRYIMNAVEASLRRLRTDWIDLYQMHRFDPLTPVEETLRTLEDLISQGKVRYIGCSNFAPWQIADAAWSARDLGVTGFASAQDEYSLLKRGAESDLIPAATHYGMGLLPYFPLANGLLTGKYKRNAPMPEGARMTREAPRAAEVLTEANWEKTEKLTAFCEARAKTLVGLAFSWLAAQPIISSVIAGATRPEQIAANVKAAEWALTAEELAEIDAITK</sequence>
<proteinExistence type="predicted"/>
<dbReference type="PANTHER" id="PTHR43364:SF4">
    <property type="entry name" value="NAD(P)-LINKED OXIDOREDUCTASE SUPERFAMILY PROTEIN"/>
    <property type="match status" value="1"/>
</dbReference>
<dbReference type="InterPro" id="IPR036812">
    <property type="entry name" value="NAD(P)_OxRdtase_dom_sf"/>
</dbReference>
<name>A0A0N1F5B2_9HYPH</name>
<dbReference type="GO" id="GO:0005829">
    <property type="term" value="C:cytosol"/>
    <property type="evidence" value="ECO:0007669"/>
    <property type="project" value="TreeGrafter"/>
</dbReference>
<dbReference type="Pfam" id="PF00248">
    <property type="entry name" value="Aldo_ket_red"/>
    <property type="match status" value="1"/>
</dbReference>
<dbReference type="FunFam" id="3.20.20.100:FF:000004">
    <property type="entry name" value="Oxidoreductase, aldo/keto reductase"/>
    <property type="match status" value="1"/>
</dbReference>
<dbReference type="PRINTS" id="PR00069">
    <property type="entry name" value="ALDKETRDTASE"/>
</dbReference>
<dbReference type="PATRIC" id="fig|1526658.3.peg.426"/>
<feature type="domain" description="NADP-dependent oxidoreductase" evidence="2">
    <location>
        <begin position="16"/>
        <end position="310"/>
    </location>
</feature>
<protein>
    <submittedName>
        <fullName evidence="3">Aldo/keto reductase</fullName>
    </submittedName>
</protein>
<evidence type="ECO:0000259" key="2">
    <source>
        <dbReference type="Pfam" id="PF00248"/>
    </source>
</evidence>
<dbReference type="SUPFAM" id="SSF51430">
    <property type="entry name" value="NAD(P)-linked oxidoreductase"/>
    <property type="match status" value="1"/>
</dbReference>
<dbReference type="InterPro" id="IPR020471">
    <property type="entry name" value="AKR"/>
</dbReference>
<dbReference type="GO" id="GO:0016491">
    <property type="term" value="F:oxidoreductase activity"/>
    <property type="evidence" value="ECO:0007669"/>
    <property type="project" value="UniProtKB-KW"/>
</dbReference>
<keyword evidence="1" id="KW-0560">Oxidoreductase</keyword>
<dbReference type="RefSeq" id="WP_054210462.1">
    <property type="nucleotide sequence ID" value="NZ_LGSZ01000048.1"/>
</dbReference>
<organism evidence="3 4">
    <name type="scientific">Bosea vaviloviae</name>
    <dbReference type="NCBI Taxonomy" id="1526658"/>
    <lineage>
        <taxon>Bacteria</taxon>
        <taxon>Pseudomonadati</taxon>
        <taxon>Pseudomonadota</taxon>
        <taxon>Alphaproteobacteria</taxon>
        <taxon>Hyphomicrobiales</taxon>
        <taxon>Boseaceae</taxon>
        <taxon>Bosea</taxon>
    </lineage>
</organism>
<evidence type="ECO:0000313" key="4">
    <source>
        <dbReference type="Proteomes" id="UP000037822"/>
    </source>
</evidence>
<dbReference type="EMBL" id="LGSZ01000048">
    <property type="protein sequence ID" value="KPH79779.1"/>
    <property type="molecule type" value="Genomic_DNA"/>
</dbReference>
<comment type="caution">
    <text evidence="3">The sequence shown here is derived from an EMBL/GenBank/DDBJ whole genome shotgun (WGS) entry which is preliminary data.</text>
</comment>
<dbReference type="Proteomes" id="UP000037822">
    <property type="component" value="Unassembled WGS sequence"/>
</dbReference>
<dbReference type="Gene3D" id="3.20.20.100">
    <property type="entry name" value="NADP-dependent oxidoreductase domain"/>
    <property type="match status" value="1"/>
</dbReference>
<dbReference type="InterPro" id="IPR050523">
    <property type="entry name" value="AKR_Detox_Biosynth"/>
</dbReference>
<evidence type="ECO:0000313" key="3">
    <source>
        <dbReference type="EMBL" id="KPH79779.1"/>
    </source>
</evidence>
<dbReference type="OrthoDB" id="9803483at2"/>
<keyword evidence="4" id="KW-1185">Reference proteome</keyword>
<evidence type="ECO:0000256" key="1">
    <source>
        <dbReference type="ARBA" id="ARBA00023002"/>
    </source>
</evidence>
<gene>
    <name evidence="3" type="ORF">AE618_18360</name>
</gene>
<dbReference type="PANTHER" id="PTHR43364">
    <property type="entry name" value="NADH-SPECIFIC METHYLGLYOXAL REDUCTASE-RELATED"/>
    <property type="match status" value="1"/>
</dbReference>
<reference evidence="3 4" key="1">
    <citation type="submission" date="2015-07" db="EMBL/GenBank/DDBJ databases">
        <title>Whole genome sequencing of Bosea vaviloviae isolated from cave pool.</title>
        <authorList>
            <person name="Tan N.E.H."/>
            <person name="Lee Y.P."/>
            <person name="Gan H.M."/>
            <person name="Barton H."/>
            <person name="Savka M.A."/>
        </authorList>
    </citation>
    <scope>NUCLEOTIDE SEQUENCE [LARGE SCALE GENOMIC DNA]</scope>
    <source>
        <strain evidence="3 4">SD260</strain>
    </source>
</reference>
<dbReference type="AlphaFoldDB" id="A0A0N1F5B2"/>
<dbReference type="InterPro" id="IPR023210">
    <property type="entry name" value="NADP_OxRdtase_dom"/>
</dbReference>